<evidence type="ECO:0000313" key="3">
    <source>
        <dbReference type="Proteomes" id="UP001302443"/>
    </source>
</evidence>
<dbReference type="Proteomes" id="UP001302443">
    <property type="component" value="Chromosome"/>
</dbReference>
<organism evidence="2 3">
    <name type="scientific">Providencia zhijiangensis</name>
    <dbReference type="NCBI Taxonomy" id="3053982"/>
    <lineage>
        <taxon>Bacteria</taxon>
        <taxon>Pseudomonadati</taxon>
        <taxon>Pseudomonadota</taxon>
        <taxon>Gammaproteobacteria</taxon>
        <taxon>Enterobacterales</taxon>
        <taxon>Morganellaceae</taxon>
        <taxon>Providencia</taxon>
    </lineage>
</organism>
<keyword evidence="1" id="KW-0732">Signal</keyword>
<keyword evidence="3" id="KW-1185">Reference proteome</keyword>
<evidence type="ECO:0000256" key="1">
    <source>
        <dbReference type="SAM" id="SignalP"/>
    </source>
</evidence>
<feature type="chain" id="PRO_5047156500" evidence="1">
    <location>
        <begin position="25"/>
        <end position="125"/>
    </location>
</feature>
<protein>
    <submittedName>
        <fullName evidence="2">Uncharacterized protein</fullName>
    </submittedName>
</protein>
<name>A0ABZ0N6Q0_9GAMM</name>
<sequence length="125" mass="13914">MKKGIITTLLALSTFVLLAPRASAQLVYTADEMSAIIDKQGIPYHEDWHAIYADHINFELCSATTDLAYLISALEHPTTLNLSLSRSKSRIAWLPEYAVRTDCNGYGNNVLIMSADYTLMSSEQQ</sequence>
<proteinExistence type="predicted"/>
<feature type="signal peptide" evidence="1">
    <location>
        <begin position="1"/>
        <end position="24"/>
    </location>
</feature>
<dbReference type="RefSeq" id="WP_286269449.1">
    <property type="nucleotide sequence ID" value="NZ_CP135990.1"/>
</dbReference>
<reference evidence="2 3" key="1">
    <citation type="submission" date="2023-09" db="EMBL/GenBank/DDBJ databases">
        <title>Genomic Revisitation and Reclassification of the Genus Providencia.</title>
        <authorList>
            <person name="Dong X."/>
        </authorList>
    </citation>
    <scope>NUCLEOTIDE SEQUENCE [LARGE SCALE GENOMIC DNA]</scope>
    <source>
        <strain evidence="2 3">D4759</strain>
    </source>
</reference>
<dbReference type="EMBL" id="CP135990">
    <property type="protein sequence ID" value="WPA93482.1"/>
    <property type="molecule type" value="Genomic_DNA"/>
</dbReference>
<gene>
    <name evidence="2" type="ORF">QS795_006880</name>
</gene>
<accession>A0ABZ0N6Q0</accession>
<evidence type="ECO:0000313" key="2">
    <source>
        <dbReference type="EMBL" id="WPA93482.1"/>
    </source>
</evidence>